<evidence type="ECO:0000256" key="1">
    <source>
        <dbReference type="SAM" id="MobiDB-lite"/>
    </source>
</evidence>
<dbReference type="Proteomes" id="UP000184292">
    <property type="component" value="Unassembled WGS sequence"/>
</dbReference>
<dbReference type="EMBL" id="FQYO01000001">
    <property type="protein sequence ID" value="SHI38660.1"/>
    <property type="molecule type" value="Genomic_DNA"/>
</dbReference>
<evidence type="ECO:0000313" key="3">
    <source>
        <dbReference type="EMBL" id="SHI38660.1"/>
    </source>
</evidence>
<feature type="transmembrane region" description="Helical" evidence="2">
    <location>
        <begin position="69"/>
        <end position="89"/>
    </location>
</feature>
<protein>
    <submittedName>
        <fullName evidence="3">Uncharacterized protein</fullName>
    </submittedName>
</protein>
<feature type="region of interest" description="Disordered" evidence="1">
    <location>
        <begin position="243"/>
        <end position="262"/>
    </location>
</feature>
<proteinExistence type="predicted"/>
<feature type="transmembrane region" description="Helical" evidence="2">
    <location>
        <begin position="6"/>
        <end position="24"/>
    </location>
</feature>
<feature type="transmembrane region" description="Helical" evidence="2">
    <location>
        <begin position="36"/>
        <end position="63"/>
    </location>
</feature>
<dbReference type="RefSeq" id="WP_073326279.1">
    <property type="nucleotide sequence ID" value="NZ_FQYO01000001.1"/>
</dbReference>
<dbReference type="OrthoDB" id="7836441at2"/>
<evidence type="ECO:0000313" key="4">
    <source>
        <dbReference type="Proteomes" id="UP000184292"/>
    </source>
</evidence>
<dbReference type="STRING" id="1447782.SAMN05444417_0564"/>
<keyword evidence="2" id="KW-0472">Membrane</keyword>
<reference evidence="3 4" key="1">
    <citation type="submission" date="2016-11" db="EMBL/GenBank/DDBJ databases">
        <authorList>
            <person name="Jaros S."/>
            <person name="Januszkiewicz K."/>
            <person name="Wedrychowicz H."/>
        </authorList>
    </citation>
    <scope>NUCLEOTIDE SEQUENCE [LARGE SCALE GENOMIC DNA]</scope>
    <source>
        <strain evidence="3 4">DSM 100565</strain>
    </source>
</reference>
<gene>
    <name evidence="3" type="ORF">SAMN05444417_0564</name>
</gene>
<organism evidence="3 4">
    <name type="scientific">Wenxinia saemankumensis</name>
    <dbReference type="NCBI Taxonomy" id="1447782"/>
    <lineage>
        <taxon>Bacteria</taxon>
        <taxon>Pseudomonadati</taxon>
        <taxon>Pseudomonadota</taxon>
        <taxon>Alphaproteobacteria</taxon>
        <taxon>Rhodobacterales</taxon>
        <taxon>Roseobacteraceae</taxon>
        <taxon>Wenxinia</taxon>
    </lineage>
</organism>
<name>A0A1M6AQ94_9RHOB</name>
<accession>A0A1M6AQ94</accession>
<keyword evidence="2" id="KW-1133">Transmembrane helix</keyword>
<evidence type="ECO:0000256" key="2">
    <source>
        <dbReference type="SAM" id="Phobius"/>
    </source>
</evidence>
<keyword evidence="2" id="KW-0812">Transmembrane</keyword>
<keyword evidence="4" id="KW-1185">Reference proteome</keyword>
<sequence>MPAASPLLWLVGAILSALILYGALFATRQSAAVRGLFAQFFLLAFLPLLVLLGVPLALLSLLVEMDERVWQALIAGVVIVAGWLTTAIFDRLARARDKAERLRDTHKALFAEIRSALSAIHGGGEGGRWGAEVLDRMRREPDFVPFVPAESHDQIFDAVVGTLDVLPRVTIDPTVAFYKQIKDVGRMAEDLRSPRFIALPQQRRIAMFADFLQMRQVAFTLGEYALSLIAAFAEGGTPAAERAAERFSSRAGGPSDPSPGSA</sequence>
<dbReference type="AlphaFoldDB" id="A0A1M6AQ94"/>